<evidence type="ECO:0000256" key="4">
    <source>
        <dbReference type="ARBA" id="ARBA00022884"/>
    </source>
</evidence>
<dbReference type="InterPro" id="IPR014001">
    <property type="entry name" value="Helicase_ATP-bd"/>
</dbReference>
<dbReference type="InterPro" id="IPR001374">
    <property type="entry name" value="R3H_dom"/>
</dbReference>
<dbReference type="Pfam" id="PF21010">
    <property type="entry name" value="HA2_C"/>
    <property type="match status" value="1"/>
</dbReference>
<feature type="compositionally biased region" description="Acidic residues" evidence="6">
    <location>
        <begin position="1026"/>
        <end position="1051"/>
    </location>
</feature>
<keyword evidence="4" id="KW-0694">RNA-binding</keyword>
<dbReference type="PANTHER" id="PTHR18934:SF213">
    <property type="entry name" value="3'-5' RNA HELICASE YTHDC2"/>
    <property type="match status" value="1"/>
</dbReference>
<evidence type="ECO:0000256" key="2">
    <source>
        <dbReference type="ARBA" id="ARBA00022801"/>
    </source>
</evidence>
<feature type="region of interest" description="Disordered" evidence="6">
    <location>
        <begin position="1"/>
        <end position="45"/>
    </location>
</feature>
<dbReference type="Pfam" id="PF00270">
    <property type="entry name" value="DEAD"/>
    <property type="match status" value="1"/>
</dbReference>
<evidence type="ECO:0000313" key="11">
    <source>
        <dbReference type="Proteomes" id="UP001652621"/>
    </source>
</evidence>
<dbReference type="InterPro" id="IPR036770">
    <property type="entry name" value="Ankyrin_rpt-contain_sf"/>
</dbReference>
<dbReference type="GO" id="GO:0016787">
    <property type="term" value="F:hydrolase activity"/>
    <property type="evidence" value="ECO:0007669"/>
    <property type="project" value="UniProtKB-KW"/>
</dbReference>
<dbReference type="FunFam" id="3.40.50.300:FF:000526">
    <property type="entry name" value="DExH-box ATP-dependent RNA helicase DExH3"/>
    <property type="match status" value="1"/>
</dbReference>
<organism evidence="10">
    <name type="scientific">Musca domestica</name>
    <name type="common">House fly</name>
    <dbReference type="NCBI Taxonomy" id="7370"/>
    <lineage>
        <taxon>Eukaryota</taxon>
        <taxon>Metazoa</taxon>
        <taxon>Ecdysozoa</taxon>
        <taxon>Arthropoda</taxon>
        <taxon>Hexapoda</taxon>
        <taxon>Insecta</taxon>
        <taxon>Pterygota</taxon>
        <taxon>Neoptera</taxon>
        <taxon>Endopterygota</taxon>
        <taxon>Diptera</taxon>
        <taxon>Brachycera</taxon>
        <taxon>Muscomorpha</taxon>
        <taxon>Muscoidea</taxon>
        <taxon>Muscidae</taxon>
        <taxon>Musca</taxon>
    </lineage>
</organism>
<dbReference type="SMART" id="SM00847">
    <property type="entry name" value="HA2"/>
    <property type="match status" value="1"/>
</dbReference>
<keyword evidence="2" id="KW-0378">Hydrolase</keyword>
<evidence type="ECO:0000313" key="12">
    <source>
        <dbReference type="RefSeq" id="XP_005191426.1"/>
    </source>
</evidence>
<dbReference type="CDD" id="cd17917">
    <property type="entry name" value="DEXHc_RHA-like"/>
    <property type="match status" value="1"/>
</dbReference>
<dbReference type="Pfam" id="PF00271">
    <property type="entry name" value="Helicase_C"/>
    <property type="match status" value="1"/>
</dbReference>
<dbReference type="OrthoDB" id="6103986at2759"/>
<dbReference type="InterPro" id="IPR001650">
    <property type="entry name" value="Helicase_C-like"/>
</dbReference>
<dbReference type="SMART" id="SM00490">
    <property type="entry name" value="HELICc"/>
    <property type="match status" value="1"/>
</dbReference>
<dbReference type="VEuPathDB" id="VectorBase:MDOA005666"/>
<dbReference type="InterPro" id="IPR027417">
    <property type="entry name" value="P-loop_NTPase"/>
</dbReference>
<dbReference type="PROSITE" id="PS51061">
    <property type="entry name" value="R3H"/>
    <property type="match status" value="1"/>
</dbReference>
<dbReference type="SUPFAM" id="SSF82708">
    <property type="entry name" value="R3H domain"/>
    <property type="match status" value="1"/>
</dbReference>
<dbReference type="GO" id="GO:0003723">
    <property type="term" value="F:RNA binding"/>
    <property type="evidence" value="ECO:0007669"/>
    <property type="project" value="UniProtKB-KW"/>
</dbReference>
<dbReference type="SUPFAM" id="SSF52540">
    <property type="entry name" value="P-loop containing nucleoside triphosphate hydrolases"/>
    <property type="match status" value="1"/>
</dbReference>
<dbReference type="CDD" id="cd18791">
    <property type="entry name" value="SF2_C_RHA"/>
    <property type="match status" value="1"/>
</dbReference>
<reference evidence="10" key="1">
    <citation type="submission" date="2020-05" db="UniProtKB">
        <authorList>
            <consortium name="EnsemblMetazoa"/>
        </authorList>
    </citation>
    <scope>IDENTIFICATION</scope>
    <source>
        <strain evidence="10">Aabys</strain>
    </source>
</reference>
<dbReference type="eggNOG" id="KOG0920">
    <property type="taxonomic scope" value="Eukaryota"/>
</dbReference>
<keyword evidence="11" id="KW-1185">Reference proteome</keyword>
<keyword evidence="12" id="KW-0347">Helicase</keyword>
<name>A0A1I8MJU2_MUSDO</name>
<comment type="similarity">
    <text evidence="5">Belongs to the DExH box helicase family.</text>
</comment>
<dbReference type="InterPro" id="IPR011545">
    <property type="entry name" value="DEAD/DEAH_box_helicase_dom"/>
</dbReference>
<feature type="compositionally biased region" description="Low complexity" evidence="6">
    <location>
        <begin position="18"/>
        <end position="35"/>
    </location>
</feature>
<dbReference type="EnsemblMetazoa" id="MDOA005666-RA">
    <property type="protein sequence ID" value="MDOA005666-PA"/>
    <property type="gene ID" value="MDOA005666"/>
</dbReference>
<dbReference type="VEuPathDB" id="VectorBase:MDOMA2_005941"/>
<feature type="domain" description="R3H" evidence="7">
    <location>
        <begin position="45"/>
        <end position="107"/>
    </location>
</feature>
<dbReference type="AlphaFoldDB" id="A0A1I8MJU2"/>
<dbReference type="InterPro" id="IPR036867">
    <property type="entry name" value="R3H_dom_sf"/>
</dbReference>
<dbReference type="KEGG" id="mde:101891258"/>
<evidence type="ECO:0000259" key="8">
    <source>
        <dbReference type="PROSITE" id="PS51192"/>
    </source>
</evidence>
<keyword evidence="3" id="KW-0067">ATP-binding</keyword>
<dbReference type="PANTHER" id="PTHR18934">
    <property type="entry name" value="ATP-DEPENDENT RNA HELICASE"/>
    <property type="match status" value="1"/>
</dbReference>
<dbReference type="RefSeq" id="XP_005191426.1">
    <property type="nucleotide sequence ID" value="XM_005191369.3"/>
</dbReference>
<proteinExistence type="inferred from homology"/>
<dbReference type="Gene3D" id="3.40.50.300">
    <property type="entry name" value="P-loop containing nucleotide triphosphate hydrolases"/>
    <property type="match status" value="2"/>
</dbReference>
<evidence type="ECO:0000256" key="5">
    <source>
        <dbReference type="ARBA" id="ARBA00060772"/>
    </source>
</evidence>
<dbReference type="GeneID" id="101891258"/>
<dbReference type="PROSITE" id="PS51194">
    <property type="entry name" value="HELICASE_CTER"/>
    <property type="match status" value="1"/>
</dbReference>
<feature type="domain" description="Helicase ATP-binding" evidence="8">
    <location>
        <begin position="198"/>
        <end position="365"/>
    </location>
</feature>
<dbReference type="Pfam" id="PF01424">
    <property type="entry name" value="R3H"/>
    <property type="match status" value="1"/>
</dbReference>
<evidence type="ECO:0000256" key="6">
    <source>
        <dbReference type="SAM" id="MobiDB-lite"/>
    </source>
</evidence>
<dbReference type="SMART" id="SM00393">
    <property type="entry name" value="R3H"/>
    <property type="match status" value="1"/>
</dbReference>
<dbReference type="Gene3D" id="1.20.120.1080">
    <property type="match status" value="1"/>
</dbReference>
<dbReference type="Proteomes" id="UP001652621">
    <property type="component" value="Unplaced"/>
</dbReference>
<dbReference type="GO" id="GO:0004386">
    <property type="term" value="F:helicase activity"/>
    <property type="evidence" value="ECO:0007669"/>
    <property type="project" value="UniProtKB-KW"/>
</dbReference>
<dbReference type="SMART" id="SM00487">
    <property type="entry name" value="DEXDc"/>
    <property type="match status" value="1"/>
</dbReference>
<keyword evidence="1" id="KW-0547">Nucleotide-binding</keyword>
<dbReference type="Gene3D" id="3.30.1370.50">
    <property type="entry name" value="R3H-like domain"/>
    <property type="match status" value="1"/>
</dbReference>
<gene>
    <name evidence="10" type="primary">101891258</name>
    <name evidence="12" type="synonym">LOC101891258</name>
</gene>
<evidence type="ECO:0000256" key="1">
    <source>
        <dbReference type="ARBA" id="ARBA00022741"/>
    </source>
</evidence>
<feature type="region of interest" description="Disordered" evidence="6">
    <location>
        <begin position="1021"/>
        <end position="1075"/>
    </location>
</feature>
<evidence type="ECO:0000256" key="3">
    <source>
        <dbReference type="ARBA" id="ARBA00022840"/>
    </source>
</evidence>
<dbReference type="Gene3D" id="1.25.40.20">
    <property type="entry name" value="Ankyrin repeat-containing domain"/>
    <property type="match status" value="1"/>
</dbReference>
<feature type="compositionally biased region" description="Basic and acidic residues" evidence="6">
    <location>
        <begin position="36"/>
        <end position="45"/>
    </location>
</feature>
<evidence type="ECO:0000259" key="7">
    <source>
        <dbReference type="PROSITE" id="PS51061"/>
    </source>
</evidence>
<feature type="domain" description="Helicase C-terminal" evidence="9">
    <location>
        <begin position="578"/>
        <end position="743"/>
    </location>
</feature>
<protein>
    <submittedName>
        <fullName evidence="12">DExH-box ATP-dependent RNA helicase DExH3</fullName>
    </submittedName>
</protein>
<dbReference type="InterPro" id="IPR002464">
    <property type="entry name" value="DNA/RNA_helicase_DEAH_CS"/>
</dbReference>
<reference evidence="12" key="2">
    <citation type="submission" date="2025-04" db="UniProtKB">
        <authorList>
            <consortium name="RefSeq"/>
        </authorList>
    </citation>
    <scope>IDENTIFICATION</scope>
    <source>
        <strain evidence="12">Aabys</strain>
    </source>
</reference>
<dbReference type="STRING" id="7370.A0A1I8MJU2"/>
<dbReference type="SUPFAM" id="SSF48403">
    <property type="entry name" value="Ankyrin repeat"/>
    <property type="match status" value="1"/>
</dbReference>
<dbReference type="PROSITE" id="PS00690">
    <property type="entry name" value="DEAH_ATP_HELICASE"/>
    <property type="match status" value="1"/>
</dbReference>
<dbReference type="InterPro" id="IPR007502">
    <property type="entry name" value="Helicase-assoc_dom"/>
</dbReference>
<dbReference type="PROSITE" id="PS51192">
    <property type="entry name" value="HELICASE_ATP_BIND_1"/>
    <property type="match status" value="1"/>
</dbReference>
<evidence type="ECO:0000313" key="10">
    <source>
        <dbReference type="EnsemblMetazoa" id="MDOA005666-PA"/>
    </source>
</evidence>
<sequence>MSTNANATRRRRQKPPAGSTNSNSAHSSNSGNRNNGKVERVNIPESDRLPLQTKIANFLASAEDEIVLKGLSNLHRKYLHQYAAQRGLKSKSYGSKNNRELHISKRKRLVTLGDSQPLHMAPATRAMLQTLMPAIQSQLVANQALLQSNTHRHKGIRSESLSVALGPRMVPPRPQRISNELFRDKQELPIYHYQAELYQMLKQHNVFIINGETGSGKTTQVPQYILNDATRRNRPCRIVVTQPRRVAAVSVAHRVAEERGEPLGETVGYQIRMESRVKKTSNLIYTTSGCFLRSLMSDVRDLFRKVSHLIIDEIHERDKNTDFTLITVKEQLKLNKDLKVILMSATMDIQLLSKYFDNCPVLNVPGQGYDVKIYHLEDILYHTGYRTALMEKYLRSMNDNFPMPVTMFDDNILESGHRNTAERLEDEYLQQVLDTLIEQCCDNLEMKTREELHEMFDQIQYYIESEGMTINAGHSESGITPLMAGCKCNMPDFVQFAVRRQANVLIRDNDGYEAIDYARLHPDGLCLQIIMNASQCMNTVKQQEELSQQDKEKQKVLLAYQQQFNDDNEVDHDLILSLLEGLYRNAHPGAIMVFLPGYNDIVQQRNLIQSTLPGGTYKLCILHGQMDSKDQFEALQQHPVRKIILSTNIGQTSITIPDLAYIIDSGKVKMNTYDSITESSQLQSIWISQADACQRSGRAGRTQNGVCYRLYSTAKYQFMPQFSIPEFMRIPLTEICLYAKTLEPKCEVQQYLQKSLNPPSSFSIQNALRKLKILGVFRDDESVTELGKHLVDIPLDVQLGKCLLYGVFLKCYDPILTICSYHSVKDPFILPTDRSAQGQASFQRKSFAGQSFSDQMGILALYKAYMEIRHNPRKVRDFCNKYFLSHSAMEMFCATRKQINDVMKNKFNINYMDKMFNNDWHMIQLCLVAGFYPNVALIDRKEFKLICGAEKQLILQRSSALNPPGKKHLKEFINQMPHDWIVFFEKSRISNTCTINMNTVVPALMIALQCGRDCEVLNSATGSPYGEEDYDDDDDEDNEYNATADDEDGASDSESSDKSLETSNAPPPPPVPSNDLEALQLKLAKTMENISLSNANSKSILSLDNWIKFELSPGDAKLLLLMRIALHTQFQAFLRTGPNSNTSNVAYCLQKLLHSLNNNGQVMKFSV</sequence>
<evidence type="ECO:0000259" key="9">
    <source>
        <dbReference type="PROSITE" id="PS51194"/>
    </source>
</evidence>
<accession>A0A1I8MJU2</accession>
<dbReference type="GO" id="GO:0005524">
    <property type="term" value="F:ATP binding"/>
    <property type="evidence" value="ECO:0007669"/>
    <property type="project" value="UniProtKB-KW"/>
</dbReference>